<evidence type="ECO:0000256" key="1">
    <source>
        <dbReference type="SAM" id="MobiDB-lite"/>
    </source>
</evidence>
<feature type="non-terminal residue" evidence="2">
    <location>
        <position position="1"/>
    </location>
</feature>
<sequence length="46" mass="5110">NNSLPENKLSFDTSYDTLSTSSKSSSNFLQKTVTRSTSYGPLDNYI</sequence>
<keyword evidence="3" id="KW-1185">Reference proteome</keyword>
<accession>A0A9W4TA85</accession>
<dbReference type="EMBL" id="CAMKVN010016422">
    <property type="protein sequence ID" value="CAI2197497.1"/>
    <property type="molecule type" value="Genomic_DNA"/>
</dbReference>
<feature type="compositionally biased region" description="Low complexity" evidence="1">
    <location>
        <begin position="10"/>
        <end position="26"/>
    </location>
</feature>
<name>A0A9W4TA85_9GLOM</name>
<reference evidence="2" key="1">
    <citation type="submission" date="2022-08" db="EMBL/GenBank/DDBJ databases">
        <authorList>
            <person name="Kallberg Y."/>
            <person name="Tangrot J."/>
            <person name="Rosling A."/>
        </authorList>
    </citation>
    <scope>NUCLEOTIDE SEQUENCE</scope>
    <source>
        <strain evidence="2">Wild A</strain>
    </source>
</reference>
<evidence type="ECO:0000313" key="3">
    <source>
        <dbReference type="Proteomes" id="UP001153678"/>
    </source>
</evidence>
<protein>
    <submittedName>
        <fullName evidence="2">8317_t:CDS:1</fullName>
    </submittedName>
</protein>
<gene>
    <name evidence="2" type="ORF">FWILDA_LOCUS18107</name>
</gene>
<feature type="non-terminal residue" evidence="2">
    <location>
        <position position="46"/>
    </location>
</feature>
<feature type="region of interest" description="Disordered" evidence="1">
    <location>
        <begin position="1"/>
        <end position="30"/>
    </location>
</feature>
<proteinExistence type="predicted"/>
<dbReference type="AlphaFoldDB" id="A0A9W4TA85"/>
<organism evidence="2 3">
    <name type="scientific">Funneliformis geosporum</name>
    <dbReference type="NCBI Taxonomy" id="1117311"/>
    <lineage>
        <taxon>Eukaryota</taxon>
        <taxon>Fungi</taxon>
        <taxon>Fungi incertae sedis</taxon>
        <taxon>Mucoromycota</taxon>
        <taxon>Glomeromycotina</taxon>
        <taxon>Glomeromycetes</taxon>
        <taxon>Glomerales</taxon>
        <taxon>Glomeraceae</taxon>
        <taxon>Funneliformis</taxon>
    </lineage>
</organism>
<comment type="caution">
    <text evidence="2">The sequence shown here is derived from an EMBL/GenBank/DDBJ whole genome shotgun (WGS) entry which is preliminary data.</text>
</comment>
<dbReference type="Proteomes" id="UP001153678">
    <property type="component" value="Unassembled WGS sequence"/>
</dbReference>
<evidence type="ECO:0000313" key="2">
    <source>
        <dbReference type="EMBL" id="CAI2197497.1"/>
    </source>
</evidence>